<proteinExistence type="predicted"/>
<dbReference type="AlphaFoldDB" id="A0A4R4ZMT7"/>
<sequence length="261" mass="27340">MRLLVTGAAGFLGSEVVRLAEHDVVPTYHSAKVEGGARLDVRDRAEVAAVIQRVRPDAIIHAGFKQSDWATTADGPANLAVAAREARFVFVSTDAVFGSGPDPYDEDAPPSPTSPYGAAKAAAETAIRAVHPNAVIARSSLIVGSAGTSESERLTHALAGGASGAFFSENIRCPVHVSDLASALLELVESDYTGIAHLGGAEAASRLELGRLIAVRDGLDPDALPAVPGAISHIRLDSTRTQQLLKTRLRPVREFLRPLSS</sequence>
<evidence type="ECO:0000313" key="3">
    <source>
        <dbReference type="Proteomes" id="UP000295124"/>
    </source>
</evidence>
<dbReference type="Proteomes" id="UP000295124">
    <property type="component" value="Unassembled WGS sequence"/>
</dbReference>
<feature type="domain" description="RmlD-like substrate binding" evidence="1">
    <location>
        <begin position="1"/>
        <end position="228"/>
    </location>
</feature>
<dbReference type="SUPFAM" id="SSF51735">
    <property type="entry name" value="NAD(P)-binding Rossmann-fold domains"/>
    <property type="match status" value="1"/>
</dbReference>
<keyword evidence="3" id="KW-1185">Reference proteome</keyword>
<comment type="caution">
    <text evidence="2">The sequence shown here is derived from an EMBL/GenBank/DDBJ whole genome shotgun (WGS) entry which is preliminary data.</text>
</comment>
<dbReference type="PANTHER" id="PTHR43242">
    <property type="entry name" value="NAD(P)-BINDING ROSSMANN-FOLD SUPERFAMILY PROTEIN"/>
    <property type="match status" value="1"/>
</dbReference>
<evidence type="ECO:0000259" key="1">
    <source>
        <dbReference type="Pfam" id="PF04321"/>
    </source>
</evidence>
<dbReference type="PANTHER" id="PTHR43242:SF1">
    <property type="entry name" value="NAD(P)-BINDING ROSSMANN-FOLD SUPERFAMILY PROTEIN"/>
    <property type="match status" value="1"/>
</dbReference>
<dbReference type="InterPro" id="IPR036291">
    <property type="entry name" value="NAD(P)-bd_dom_sf"/>
</dbReference>
<protein>
    <submittedName>
        <fullName evidence="2">NAD-dependent epimerase/dehydratase family protein</fullName>
    </submittedName>
</protein>
<dbReference type="RefSeq" id="WP_132167853.1">
    <property type="nucleotide sequence ID" value="NZ_SMKX01000035.1"/>
</dbReference>
<gene>
    <name evidence="2" type="ORF">E1263_14700</name>
</gene>
<dbReference type="Pfam" id="PF04321">
    <property type="entry name" value="RmlD_sub_bind"/>
    <property type="match status" value="1"/>
</dbReference>
<name>A0A4R4ZMT7_9ACTN</name>
<organism evidence="2 3">
    <name type="scientific">Kribbella antibiotica</name>
    <dbReference type="NCBI Taxonomy" id="190195"/>
    <lineage>
        <taxon>Bacteria</taxon>
        <taxon>Bacillati</taxon>
        <taxon>Actinomycetota</taxon>
        <taxon>Actinomycetes</taxon>
        <taxon>Propionibacteriales</taxon>
        <taxon>Kribbellaceae</taxon>
        <taxon>Kribbella</taxon>
    </lineage>
</organism>
<dbReference type="EMBL" id="SMKX01000035">
    <property type="protein sequence ID" value="TDD59436.1"/>
    <property type="molecule type" value="Genomic_DNA"/>
</dbReference>
<dbReference type="OrthoDB" id="25118at2"/>
<dbReference type="Gene3D" id="3.40.50.720">
    <property type="entry name" value="NAD(P)-binding Rossmann-like Domain"/>
    <property type="match status" value="1"/>
</dbReference>
<reference evidence="2 3" key="1">
    <citation type="submission" date="2019-03" db="EMBL/GenBank/DDBJ databases">
        <title>Draft genome sequences of novel Actinobacteria.</title>
        <authorList>
            <person name="Sahin N."/>
            <person name="Ay H."/>
            <person name="Saygin H."/>
        </authorList>
    </citation>
    <scope>NUCLEOTIDE SEQUENCE [LARGE SCALE GENOMIC DNA]</scope>
    <source>
        <strain evidence="2 3">JCM 13523</strain>
    </source>
</reference>
<accession>A0A4R4ZMT7</accession>
<dbReference type="InterPro" id="IPR029903">
    <property type="entry name" value="RmlD-like-bd"/>
</dbReference>
<evidence type="ECO:0000313" key="2">
    <source>
        <dbReference type="EMBL" id="TDD59436.1"/>
    </source>
</evidence>